<gene>
    <name evidence="2" type="ORF">KC19_8G096300</name>
</gene>
<protein>
    <submittedName>
        <fullName evidence="2">Uncharacterized protein</fullName>
    </submittedName>
</protein>
<sequence length="64" mass="7170">MQEMVLPLAAVFSVALHILMTPDCKNSDVDGVPAYYFLPHGASRNKLISDIRFRCQSTYAPEIQ</sequence>
<comment type="caution">
    <text evidence="2">The sequence shown here is derived from an EMBL/GenBank/DDBJ whole genome shotgun (WGS) entry which is preliminary data.</text>
</comment>
<feature type="signal peptide" evidence="1">
    <location>
        <begin position="1"/>
        <end position="15"/>
    </location>
</feature>
<organism evidence="2 3">
    <name type="scientific">Ceratodon purpureus</name>
    <name type="common">Fire moss</name>
    <name type="synonym">Dicranum purpureum</name>
    <dbReference type="NCBI Taxonomy" id="3225"/>
    <lineage>
        <taxon>Eukaryota</taxon>
        <taxon>Viridiplantae</taxon>
        <taxon>Streptophyta</taxon>
        <taxon>Embryophyta</taxon>
        <taxon>Bryophyta</taxon>
        <taxon>Bryophytina</taxon>
        <taxon>Bryopsida</taxon>
        <taxon>Dicranidae</taxon>
        <taxon>Pseudoditrichales</taxon>
        <taxon>Ditrichaceae</taxon>
        <taxon>Ceratodon</taxon>
    </lineage>
</organism>
<proteinExistence type="predicted"/>
<keyword evidence="3" id="KW-1185">Reference proteome</keyword>
<evidence type="ECO:0000256" key="1">
    <source>
        <dbReference type="SAM" id="SignalP"/>
    </source>
</evidence>
<accession>A0A8T0H1M1</accession>
<dbReference type="Proteomes" id="UP000822688">
    <property type="component" value="Chromosome 8"/>
</dbReference>
<reference evidence="2" key="1">
    <citation type="submission" date="2020-06" db="EMBL/GenBank/DDBJ databases">
        <title>WGS assembly of Ceratodon purpureus strain R40.</title>
        <authorList>
            <person name="Carey S.B."/>
            <person name="Jenkins J."/>
            <person name="Shu S."/>
            <person name="Lovell J.T."/>
            <person name="Sreedasyam A."/>
            <person name="Maumus F."/>
            <person name="Tiley G.P."/>
            <person name="Fernandez-Pozo N."/>
            <person name="Barry K."/>
            <person name="Chen C."/>
            <person name="Wang M."/>
            <person name="Lipzen A."/>
            <person name="Daum C."/>
            <person name="Saski C.A."/>
            <person name="Payton A.C."/>
            <person name="Mcbreen J.C."/>
            <person name="Conrad R.E."/>
            <person name="Kollar L.M."/>
            <person name="Olsson S."/>
            <person name="Huttunen S."/>
            <person name="Landis J.B."/>
            <person name="Wickett N.J."/>
            <person name="Johnson M.G."/>
            <person name="Rensing S.A."/>
            <person name="Grimwood J."/>
            <person name="Schmutz J."/>
            <person name="Mcdaniel S.F."/>
        </authorList>
    </citation>
    <scope>NUCLEOTIDE SEQUENCE</scope>
    <source>
        <strain evidence="2">R40</strain>
    </source>
</reference>
<name>A0A8T0H1M1_CERPU</name>
<dbReference type="AlphaFoldDB" id="A0A8T0H1M1"/>
<keyword evidence="1" id="KW-0732">Signal</keyword>
<evidence type="ECO:0000313" key="2">
    <source>
        <dbReference type="EMBL" id="KAG0564254.1"/>
    </source>
</evidence>
<dbReference type="EMBL" id="CM026429">
    <property type="protein sequence ID" value="KAG0564254.1"/>
    <property type="molecule type" value="Genomic_DNA"/>
</dbReference>
<feature type="chain" id="PRO_5035942174" evidence="1">
    <location>
        <begin position="16"/>
        <end position="64"/>
    </location>
</feature>
<evidence type="ECO:0000313" key="3">
    <source>
        <dbReference type="Proteomes" id="UP000822688"/>
    </source>
</evidence>